<comment type="subcellular location">
    <subcellularLocation>
        <location evidence="1 15">Cytoplasm</location>
    </subcellularLocation>
</comment>
<evidence type="ECO:0000256" key="11">
    <source>
        <dbReference type="ARBA" id="ARBA00031908"/>
    </source>
</evidence>
<dbReference type="EMBL" id="RSAS01000522">
    <property type="protein sequence ID" value="RRR70432.1"/>
    <property type="molecule type" value="Genomic_DNA"/>
</dbReference>
<keyword evidence="6 15" id="KW-0963">Cytoplasm</keyword>
<dbReference type="SUPFAM" id="SSF56042">
    <property type="entry name" value="PurM C-terminal domain-like"/>
    <property type="match status" value="1"/>
</dbReference>
<dbReference type="InterPro" id="IPR036921">
    <property type="entry name" value="PurM-like_N_sf"/>
</dbReference>
<evidence type="ECO:0000256" key="2">
    <source>
        <dbReference type="ARBA" id="ARBA00004686"/>
    </source>
</evidence>
<dbReference type="NCBIfam" id="TIGR00878">
    <property type="entry name" value="purM"/>
    <property type="match status" value="1"/>
</dbReference>
<dbReference type="Pfam" id="PF02769">
    <property type="entry name" value="AIRS_C"/>
    <property type="match status" value="1"/>
</dbReference>
<keyword evidence="7 15" id="KW-0436">Ligase</keyword>
<gene>
    <name evidence="15" type="primary">purM</name>
    <name evidence="18" type="ORF">EI684_13345</name>
</gene>
<dbReference type="Gene3D" id="3.30.1330.10">
    <property type="entry name" value="PurM-like, N-terminal domain"/>
    <property type="match status" value="1"/>
</dbReference>
<evidence type="ECO:0000256" key="3">
    <source>
        <dbReference type="ARBA" id="ARBA00010280"/>
    </source>
</evidence>
<comment type="pathway">
    <text evidence="2 15">Purine metabolism; IMP biosynthesis via de novo pathway; 5-amino-1-(5-phospho-D-ribosyl)imidazole from N(2)-formyl-N(1)-(5-phospho-D-ribosyl)glycinamide: step 2/2.</text>
</comment>
<dbReference type="GO" id="GO:0005829">
    <property type="term" value="C:cytosol"/>
    <property type="evidence" value="ECO:0007669"/>
    <property type="project" value="TreeGrafter"/>
</dbReference>
<dbReference type="InterPro" id="IPR036676">
    <property type="entry name" value="PurM-like_C_sf"/>
</dbReference>
<dbReference type="SUPFAM" id="SSF55326">
    <property type="entry name" value="PurM N-terminal domain-like"/>
    <property type="match status" value="1"/>
</dbReference>
<evidence type="ECO:0000256" key="13">
    <source>
        <dbReference type="ARBA" id="ARBA00033093"/>
    </source>
</evidence>
<name>A0A426TXG4_9CHLR</name>
<evidence type="ECO:0000256" key="6">
    <source>
        <dbReference type="ARBA" id="ARBA00022490"/>
    </source>
</evidence>
<sequence length="339" mass="34403">MADAYAAAGVDIAAATRAKELMAAAVRATHGPAVLAGMGAFGGCFDLEVAAPGATGILVASTDGVGTKTLVATAMGRYDSVGQDLVNHCVNDILVQGATPLFFLDYVAAARLEPDHVAAIVGGVATACQALGCALLGGETAEMPDVYAPSGFDLAGTLVGIVTREAMLPRPDIAPGDVVLALPSTGLHTNGYSLARRIVAQAGASYHDRPAILGGPSLGEALLAVHRCYLTEVQVLRQAVTLKGLAHITGGGVFDNLPRALPAGMGATLTRGSWPIPPIFRYLVEQGQLQEQEAYHALNMGLGMLAIIAPDAVTAALAACPEACLVGAVRATAGVELCD</sequence>
<evidence type="ECO:0000256" key="8">
    <source>
        <dbReference type="ARBA" id="ARBA00022741"/>
    </source>
</evidence>
<keyword evidence="8 15" id="KW-0547">Nucleotide-binding</keyword>
<dbReference type="EC" id="6.3.3.1" evidence="4 15"/>
<dbReference type="PANTHER" id="PTHR10520">
    <property type="entry name" value="TRIFUNCTIONAL PURINE BIOSYNTHETIC PROTEIN ADENOSINE-3-RELATED"/>
    <property type="match status" value="1"/>
</dbReference>
<evidence type="ECO:0000256" key="15">
    <source>
        <dbReference type="HAMAP-Rule" id="MF_00741"/>
    </source>
</evidence>
<keyword evidence="10 15" id="KW-0067">ATP-binding</keyword>
<dbReference type="Pfam" id="PF00586">
    <property type="entry name" value="AIRS"/>
    <property type="match status" value="1"/>
</dbReference>
<dbReference type="HAMAP" id="MF_00741">
    <property type="entry name" value="AIRS"/>
    <property type="match status" value="1"/>
</dbReference>
<evidence type="ECO:0000256" key="14">
    <source>
        <dbReference type="ARBA" id="ARBA00049057"/>
    </source>
</evidence>
<feature type="domain" description="PurM-like N-terminal" evidence="16">
    <location>
        <begin position="55"/>
        <end position="162"/>
    </location>
</feature>
<dbReference type="GO" id="GO:0006189">
    <property type="term" value="P:'de novo' IMP biosynthetic process"/>
    <property type="evidence" value="ECO:0007669"/>
    <property type="project" value="UniProtKB-UniRule"/>
</dbReference>
<dbReference type="CDD" id="cd02196">
    <property type="entry name" value="PurM"/>
    <property type="match status" value="1"/>
</dbReference>
<evidence type="ECO:0000256" key="10">
    <source>
        <dbReference type="ARBA" id="ARBA00022840"/>
    </source>
</evidence>
<dbReference type="GO" id="GO:0004637">
    <property type="term" value="F:phosphoribosylamine-glycine ligase activity"/>
    <property type="evidence" value="ECO:0007669"/>
    <property type="project" value="TreeGrafter"/>
</dbReference>
<evidence type="ECO:0000313" key="19">
    <source>
        <dbReference type="Proteomes" id="UP000280307"/>
    </source>
</evidence>
<accession>A0A426TXG4</accession>
<dbReference type="PANTHER" id="PTHR10520:SF12">
    <property type="entry name" value="TRIFUNCTIONAL PURINE BIOSYNTHETIC PROTEIN ADENOSINE-3"/>
    <property type="match status" value="1"/>
</dbReference>
<evidence type="ECO:0000256" key="9">
    <source>
        <dbReference type="ARBA" id="ARBA00022755"/>
    </source>
</evidence>
<comment type="caution">
    <text evidence="18">The sequence shown here is derived from an EMBL/GenBank/DDBJ whole genome shotgun (WGS) entry which is preliminary data.</text>
</comment>
<reference evidence="18 19" key="1">
    <citation type="submission" date="2018-12" db="EMBL/GenBank/DDBJ databases">
        <title>Genome Sequence of Candidatus Viridilinea halotolerans isolated from saline sulfide-rich spring.</title>
        <authorList>
            <person name="Grouzdev D.S."/>
            <person name="Burganskaya E.I."/>
            <person name="Krutkina M.S."/>
            <person name="Sukhacheva M.V."/>
            <person name="Gorlenko V.M."/>
        </authorList>
    </citation>
    <scope>NUCLEOTIDE SEQUENCE [LARGE SCALE GENOMIC DNA]</scope>
    <source>
        <strain evidence="18">Chok-6</strain>
    </source>
</reference>
<evidence type="ECO:0000259" key="16">
    <source>
        <dbReference type="Pfam" id="PF00586"/>
    </source>
</evidence>
<keyword evidence="9 15" id="KW-0658">Purine biosynthesis</keyword>
<dbReference type="GO" id="GO:0004641">
    <property type="term" value="F:phosphoribosylformylglycinamidine cyclo-ligase activity"/>
    <property type="evidence" value="ECO:0007669"/>
    <property type="project" value="UniProtKB-UniRule"/>
</dbReference>
<evidence type="ECO:0000256" key="7">
    <source>
        <dbReference type="ARBA" id="ARBA00022598"/>
    </source>
</evidence>
<dbReference type="Proteomes" id="UP000280307">
    <property type="component" value="Unassembled WGS sequence"/>
</dbReference>
<dbReference type="GO" id="GO:0005524">
    <property type="term" value="F:ATP binding"/>
    <property type="evidence" value="ECO:0007669"/>
    <property type="project" value="UniProtKB-KW"/>
</dbReference>
<dbReference type="FunFam" id="3.90.650.10:FF:000011">
    <property type="entry name" value="Phosphoribosylformylglycinamidine cyclo-ligase"/>
    <property type="match status" value="1"/>
</dbReference>
<dbReference type="InterPro" id="IPR016188">
    <property type="entry name" value="PurM-like_N"/>
</dbReference>
<dbReference type="InterPro" id="IPR004733">
    <property type="entry name" value="PurM_cligase"/>
</dbReference>
<dbReference type="GO" id="GO:0046084">
    <property type="term" value="P:adenine biosynthetic process"/>
    <property type="evidence" value="ECO:0007669"/>
    <property type="project" value="TreeGrafter"/>
</dbReference>
<evidence type="ECO:0000313" key="18">
    <source>
        <dbReference type="EMBL" id="RRR70432.1"/>
    </source>
</evidence>
<dbReference type="InterPro" id="IPR010918">
    <property type="entry name" value="PurM-like_C_dom"/>
</dbReference>
<protein>
    <recommendedName>
        <fullName evidence="5 15">Phosphoribosylformylglycinamidine cyclo-ligase</fullName>
        <ecNumber evidence="4 15">6.3.3.1</ecNumber>
    </recommendedName>
    <alternativeName>
        <fullName evidence="12 15">AIR synthase</fullName>
    </alternativeName>
    <alternativeName>
        <fullName evidence="13 15">AIRS</fullName>
    </alternativeName>
    <alternativeName>
        <fullName evidence="11 15">Phosphoribosyl-aminoimidazole synthetase</fullName>
    </alternativeName>
</protein>
<dbReference type="UniPathway" id="UPA00074">
    <property type="reaction ID" value="UER00129"/>
</dbReference>
<evidence type="ECO:0000256" key="5">
    <source>
        <dbReference type="ARBA" id="ARBA00020367"/>
    </source>
</evidence>
<comment type="catalytic activity">
    <reaction evidence="14 15">
        <text>2-formamido-N(1)-(5-O-phospho-beta-D-ribosyl)acetamidine + ATP = 5-amino-1-(5-phospho-beta-D-ribosyl)imidazole + ADP + phosphate + H(+)</text>
        <dbReference type="Rhea" id="RHEA:23032"/>
        <dbReference type="ChEBI" id="CHEBI:15378"/>
        <dbReference type="ChEBI" id="CHEBI:30616"/>
        <dbReference type="ChEBI" id="CHEBI:43474"/>
        <dbReference type="ChEBI" id="CHEBI:137981"/>
        <dbReference type="ChEBI" id="CHEBI:147287"/>
        <dbReference type="ChEBI" id="CHEBI:456216"/>
        <dbReference type="EC" id="6.3.3.1"/>
    </reaction>
</comment>
<evidence type="ECO:0000256" key="1">
    <source>
        <dbReference type="ARBA" id="ARBA00004496"/>
    </source>
</evidence>
<evidence type="ECO:0000256" key="12">
    <source>
        <dbReference type="ARBA" id="ARBA00032931"/>
    </source>
</evidence>
<comment type="similarity">
    <text evidence="3 15">Belongs to the AIR synthase family.</text>
</comment>
<evidence type="ECO:0000259" key="17">
    <source>
        <dbReference type="Pfam" id="PF02769"/>
    </source>
</evidence>
<feature type="domain" description="PurM-like C-terminal" evidence="17">
    <location>
        <begin position="175"/>
        <end position="335"/>
    </location>
</feature>
<dbReference type="AlphaFoldDB" id="A0A426TXG4"/>
<evidence type="ECO:0000256" key="4">
    <source>
        <dbReference type="ARBA" id="ARBA00013047"/>
    </source>
</evidence>
<organism evidence="18 19">
    <name type="scientific">Candidatus Viridilinea halotolerans</name>
    <dbReference type="NCBI Taxonomy" id="2491704"/>
    <lineage>
        <taxon>Bacteria</taxon>
        <taxon>Bacillati</taxon>
        <taxon>Chloroflexota</taxon>
        <taxon>Chloroflexia</taxon>
        <taxon>Chloroflexales</taxon>
        <taxon>Chloroflexineae</taxon>
        <taxon>Oscillochloridaceae</taxon>
        <taxon>Candidatus Viridilinea</taxon>
    </lineage>
</organism>
<proteinExistence type="inferred from homology"/>
<dbReference type="Gene3D" id="3.90.650.10">
    <property type="entry name" value="PurM-like C-terminal domain"/>
    <property type="match status" value="1"/>
</dbReference>